<evidence type="ECO:0000313" key="3">
    <source>
        <dbReference type="Proteomes" id="UP000649829"/>
    </source>
</evidence>
<reference evidence="2" key="1">
    <citation type="journal article" date="2014" name="Int. J. Syst. Evol. Microbiol.">
        <title>Complete genome sequence of Corynebacterium casei LMG S-19264T (=DSM 44701T), isolated from a smear-ripened cheese.</title>
        <authorList>
            <consortium name="US DOE Joint Genome Institute (JGI-PGF)"/>
            <person name="Walter F."/>
            <person name="Albersmeier A."/>
            <person name="Kalinowski J."/>
            <person name="Ruckert C."/>
        </authorList>
    </citation>
    <scope>NUCLEOTIDE SEQUENCE</scope>
    <source>
        <strain evidence="2">CGMCC 1.6293</strain>
    </source>
</reference>
<dbReference type="RefSeq" id="WP_229669166.1">
    <property type="nucleotide sequence ID" value="NZ_BMLF01000001.1"/>
</dbReference>
<protein>
    <submittedName>
        <fullName evidence="2">Phosphoglycerate mutase</fullName>
    </submittedName>
</protein>
<dbReference type="Gene3D" id="3.40.50.1240">
    <property type="entry name" value="Phosphoglycerate mutase-like"/>
    <property type="match status" value="1"/>
</dbReference>
<dbReference type="Pfam" id="PF00300">
    <property type="entry name" value="His_Phos_1"/>
    <property type="match status" value="1"/>
</dbReference>
<reference evidence="2" key="2">
    <citation type="submission" date="2020-09" db="EMBL/GenBank/DDBJ databases">
        <authorList>
            <person name="Sun Q."/>
            <person name="Zhou Y."/>
        </authorList>
    </citation>
    <scope>NUCLEOTIDE SEQUENCE</scope>
    <source>
        <strain evidence="2">CGMCC 1.6293</strain>
    </source>
</reference>
<dbReference type="Proteomes" id="UP000649829">
    <property type="component" value="Unassembled WGS sequence"/>
</dbReference>
<dbReference type="AlphaFoldDB" id="A0A917SVJ2"/>
<proteinExistence type="predicted"/>
<accession>A0A917SVJ2</accession>
<dbReference type="InterPro" id="IPR029033">
    <property type="entry name" value="His_PPase_superfam"/>
</dbReference>
<dbReference type="InterPro" id="IPR013078">
    <property type="entry name" value="His_Pase_superF_clade-1"/>
</dbReference>
<dbReference type="SUPFAM" id="SSF53254">
    <property type="entry name" value="Phosphoglycerate mutase-like"/>
    <property type="match status" value="1"/>
</dbReference>
<organism evidence="2 3">
    <name type="scientific">Pseudooceanicola nanhaiensis</name>
    <dbReference type="NCBI Taxonomy" id="375761"/>
    <lineage>
        <taxon>Bacteria</taxon>
        <taxon>Pseudomonadati</taxon>
        <taxon>Pseudomonadota</taxon>
        <taxon>Alphaproteobacteria</taxon>
        <taxon>Rhodobacterales</taxon>
        <taxon>Paracoccaceae</taxon>
        <taxon>Pseudooceanicola</taxon>
    </lineage>
</organism>
<dbReference type="EMBL" id="BMLF01000001">
    <property type="protein sequence ID" value="GGL98603.1"/>
    <property type="molecule type" value="Genomic_DNA"/>
</dbReference>
<comment type="caution">
    <text evidence="2">The sequence shown here is derived from an EMBL/GenBank/DDBJ whole genome shotgun (WGS) entry which is preliminary data.</text>
</comment>
<evidence type="ECO:0000313" key="2">
    <source>
        <dbReference type="EMBL" id="GGL98603.1"/>
    </source>
</evidence>
<keyword evidence="3" id="KW-1185">Reference proteome</keyword>
<sequence>MRVDPAVPVTEWGLSDEGHARLVAFAARADLSAVTAIRTSAERKARETGAVLAARLGLVPVACPGMGENDRTATGYLPPPAFEAAADAFFAAPDESFRGWETARAAQARIVAACRRAERAAPPGDLLLCGHGAVGTLLWCHLAGAPIDRRHDQPPGGGCLWSAPRGGRPAGGWQRMETW</sequence>
<feature type="region of interest" description="Disordered" evidence="1">
    <location>
        <begin position="157"/>
        <end position="179"/>
    </location>
</feature>
<gene>
    <name evidence="2" type="ORF">GCM10011534_20760</name>
</gene>
<name>A0A917SVJ2_9RHOB</name>
<evidence type="ECO:0000256" key="1">
    <source>
        <dbReference type="SAM" id="MobiDB-lite"/>
    </source>
</evidence>